<dbReference type="Pfam" id="PF13786">
    <property type="entry name" value="DUF4179"/>
    <property type="match status" value="1"/>
</dbReference>
<evidence type="ECO:0000259" key="2">
    <source>
        <dbReference type="Pfam" id="PF13786"/>
    </source>
</evidence>
<organism evidence="3 4">
    <name type="scientific">Paenibacillus glycanilyticus</name>
    <dbReference type="NCBI Taxonomy" id="126569"/>
    <lineage>
        <taxon>Bacteria</taxon>
        <taxon>Bacillati</taxon>
        <taxon>Bacillota</taxon>
        <taxon>Bacilli</taxon>
        <taxon>Bacillales</taxon>
        <taxon>Paenibacillaceae</taxon>
        <taxon>Paenibacillus</taxon>
    </lineage>
</organism>
<proteinExistence type="predicted"/>
<protein>
    <recommendedName>
        <fullName evidence="2">DUF4179 domain-containing protein</fullName>
    </recommendedName>
</protein>
<feature type="transmembrane region" description="Helical" evidence="1">
    <location>
        <begin position="47"/>
        <end position="67"/>
    </location>
</feature>
<keyword evidence="1" id="KW-0812">Transmembrane</keyword>
<reference evidence="3 4" key="1">
    <citation type="submission" date="2023-03" db="EMBL/GenBank/DDBJ databases">
        <title>Draft genome sequence of the bacteria which degrade cell wall of Tricholomamatutake.</title>
        <authorList>
            <person name="Konishi Y."/>
            <person name="Fukuta Y."/>
            <person name="Shirasaka N."/>
        </authorList>
    </citation>
    <scope>NUCLEOTIDE SEQUENCE [LARGE SCALE GENOMIC DNA]</scope>
    <source>
        <strain evidence="4">mu1</strain>
    </source>
</reference>
<name>A0ABQ6GIH3_9BACL</name>
<evidence type="ECO:0000313" key="4">
    <source>
        <dbReference type="Proteomes" id="UP001157114"/>
    </source>
</evidence>
<dbReference type="InterPro" id="IPR025436">
    <property type="entry name" value="DUF4179"/>
</dbReference>
<evidence type="ECO:0000256" key="1">
    <source>
        <dbReference type="SAM" id="Phobius"/>
    </source>
</evidence>
<comment type="caution">
    <text evidence="3">The sequence shown here is derived from an EMBL/GenBank/DDBJ whole genome shotgun (WGS) entry which is preliminary data.</text>
</comment>
<dbReference type="Gene3D" id="2.60.40.1630">
    <property type="entry name" value="bacillus anthracis domain"/>
    <property type="match status" value="1"/>
</dbReference>
<dbReference type="Proteomes" id="UP001157114">
    <property type="component" value="Unassembled WGS sequence"/>
</dbReference>
<dbReference type="RefSeq" id="WP_284241391.1">
    <property type="nucleotide sequence ID" value="NZ_BSSQ01000019.1"/>
</dbReference>
<sequence>MSTIDEKLRMHKQNLNQIKAPEELEDRLRQALHRIPERKGKKNKNKILTWSLSAAAALILLVSTYQYPAFAYYGSKLLNQMELSSLNFAEVAEQGYGQTVNKSKTFEDGTTITVNGVIADDNQFLMYYTIDLPGDETFKVGEFIDYDVLQLKGFLTDSRMVTGSGGLSDDHTQFLGVNKFEKVSPLSRKLTAYFSQRLENGTLEKYPITFKFNANKAMKSMVKEKLDLSVPVDEGAVHYDTITASPTATVIRGHYELDNNDGFPMFPGKTKLLVNGKEVESFGYRAQRIGDRSFEINYDVLPTDQIESIEVVLENFAGYQKMTEPISLAAPSDRSIKVGSEKLWVRSVTKTTNGYDIVIARKQFTILDKQNLAVQAGGKSVPVHSISMSCPWDLGNGNILWEQTYSVQTTDKPEALLLSGFHYIKTYNKSFTIPVGNK</sequence>
<keyword evidence="1" id="KW-1133">Transmembrane helix</keyword>
<gene>
    <name evidence="3" type="ORF">MU1_49640</name>
</gene>
<feature type="domain" description="DUF4179" evidence="2">
    <location>
        <begin position="44"/>
        <end position="130"/>
    </location>
</feature>
<evidence type="ECO:0000313" key="3">
    <source>
        <dbReference type="EMBL" id="GLX70618.1"/>
    </source>
</evidence>
<dbReference type="EMBL" id="BSSQ01000019">
    <property type="protein sequence ID" value="GLX70618.1"/>
    <property type="molecule type" value="Genomic_DNA"/>
</dbReference>
<keyword evidence="4" id="KW-1185">Reference proteome</keyword>
<accession>A0ABQ6GIH3</accession>
<keyword evidence="1" id="KW-0472">Membrane</keyword>